<accession>A0A2J7RET3</accession>
<dbReference type="PANTHER" id="PTHR47326">
    <property type="entry name" value="TRANSPOSABLE ELEMENT TC3 TRANSPOSASE-LIKE PROTEIN"/>
    <property type="match status" value="1"/>
</dbReference>
<dbReference type="STRING" id="105785.A0A2J7RET3"/>
<dbReference type="GO" id="GO:0003676">
    <property type="term" value="F:nucleic acid binding"/>
    <property type="evidence" value="ECO:0007669"/>
    <property type="project" value="InterPro"/>
</dbReference>
<name>A0A2J7RET3_9NEOP</name>
<sequence>MNEDDPDGRLEYCEWFDGVVREDEEFAGKVIWTDESSIFPAIRDLFGYERFYLQEDGAPHHYHRDVRAYLDDTLPGRWIGRRGAIEYPPRSPDLTPLKFYLWGTLKDEVYRQKPATLNALRETIEASCAAITPDTLTAVVRSAVRRHRRCLAAYGGHVEHIQ</sequence>
<evidence type="ECO:0008006" key="3">
    <source>
        <dbReference type="Google" id="ProtNLM"/>
    </source>
</evidence>
<dbReference type="Gene3D" id="3.30.420.10">
    <property type="entry name" value="Ribonuclease H-like superfamily/Ribonuclease H"/>
    <property type="match status" value="1"/>
</dbReference>
<evidence type="ECO:0000313" key="2">
    <source>
        <dbReference type="Proteomes" id="UP000235965"/>
    </source>
</evidence>
<dbReference type="AlphaFoldDB" id="A0A2J7RET3"/>
<dbReference type="EMBL" id="NEVH01004944">
    <property type="protein sequence ID" value="PNF39348.1"/>
    <property type="molecule type" value="Genomic_DNA"/>
</dbReference>
<reference evidence="1 2" key="1">
    <citation type="submission" date="2017-12" db="EMBL/GenBank/DDBJ databases">
        <title>Hemimetabolous genomes reveal molecular basis of termite eusociality.</title>
        <authorList>
            <person name="Harrison M.C."/>
            <person name="Jongepier E."/>
            <person name="Robertson H.M."/>
            <person name="Arning N."/>
            <person name="Bitard-Feildel T."/>
            <person name="Chao H."/>
            <person name="Childers C.P."/>
            <person name="Dinh H."/>
            <person name="Doddapaneni H."/>
            <person name="Dugan S."/>
            <person name="Gowin J."/>
            <person name="Greiner C."/>
            <person name="Han Y."/>
            <person name="Hu H."/>
            <person name="Hughes D.S.T."/>
            <person name="Huylmans A.-K."/>
            <person name="Kemena C."/>
            <person name="Kremer L.P.M."/>
            <person name="Lee S.L."/>
            <person name="Lopez-Ezquerra A."/>
            <person name="Mallet L."/>
            <person name="Monroy-Kuhn J.M."/>
            <person name="Moser A."/>
            <person name="Murali S.C."/>
            <person name="Muzny D.M."/>
            <person name="Otani S."/>
            <person name="Piulachs M.-D."/>
            <person name="Poelchau M."/>
            <person name="Qu J."/>
            <person name="Schaub F."/>
            <person name="Wada-Katsumata A."/>
            <person name="Worley K.C."/>
            <person name="Xie Q."/>
            <person name="Ylla G."/>
            <person name="Poulsen M."/>
            <person name="Gibbs R.A."/>
            <person name="Schal C."/>
            <person name="Richards S."/>
            <person name="Belles X."/>
            <person name="Korb J."/>
            <person name="Bornberg-Bauer E."/>
        </authorList>
    </citation>
    <scope>NUCLEOTIDE SEQUENCE [LARGE SCALE GENOMIC DNA]</scope>
    <source>
        <tissue evidence="1">Whole body</tissue>
    </source>
</reference>
<dbReference type="Proteomes" id="UP000235965">
    <property type="component" value="Unassembled WGS sequence"/>
</dbReference>
<proteinExistence type="predicted"/>
<organism evidence="1 2">
    <name type="scientific">Cryptotermes secundus</name>
    <dbReference type="NCBI Taxonomy" id="105785"/>
    <lineage>
        <taxon>Eukaryota</taxon>
        <taxon>Metazoa</taxon>
        <taxon>Ecdysozoa</taxon>
        <taxon>Arthropoda</taxon>
        <taxon>Hexapoda</taxon>
        <taxon>Insecta</taxon>
        <taxon>Pterygota</taxon>
        <taxon>Neoptera</taxon>
        <taxon>Polyneoptera</taxon>
        <taxon>Dictyoptera</taxon>
        <taxon>Blattodea</taxon>
        <taxon>Blattoidea</taxon>
        <taxon>Termitoidae</taxon>
        <taxon>Kalotermitidae</taxon>
        <taxon>Cryptotermitinae</taxon>
        <taxon>Cryptotermes</taxon>
    </lineage>
</organism>
<keyword evidence="2" id="KW-1185">Reference proteome</keyword>
<protein>
    <recommendedName>
        <fullName evidence="3">Tc1-like transposase DDE domain-containing protein</fullName>
    </recommendedName>
</protein>
<gene>
    <name evidence="1" type="ORF">B7P43_G01521</name>
</gene>
<dbReference type="InParanoid" id="A0A2J7RET3"/>
<evidence type="ECO:0000313" key="1">
    <source>
        <dbReference type="EMBL" id="PNF39348.1"/>
    </source>
</evidence>
<dbReference type="PANTHER" id="PTHR47326:SF1">
    <property type="entry name" value="HTH PSQ-TYPE DOMAIN-CONTAINING PROTEIN"/>
    <property type="match status" value="1"/>
</dbReference>
<comment type="caution">
    <text evidence="1">The sequence shown here is derived from an EMBL/GenBank/DDBJ whole genome shotgun (WGS) entry which is preliminary data.</text>
</comment>
<dbReference type="InterPro" id="IPR036397">
    <property type="entry name" value="RNaseH_sf"/>
</dbReference>